<feature type="region of interest" description="Disordered" evidence="2">
    <location>
        <begin position="412"/>
        <end position="453"/>
    </location>
</feature>
<keyword evidence="1" id="KW-0175">Coiled coil</keyword>
<sequence>MTSTARGSTKDMQDDSLTEESRLELLHAREKALLEVLSIQDEEIGRTSDANRRKLMMRLIIQHLALLTRLRWRAKLLSMMTEQHLHNRQIMWLTKQVESEIPNKMKSIEERLDQQDRRIRSLQSEQKAETGKILQKTKDTDRALDIKQLRDLFKIDFGEVILRKIAGGCVDFDQRVESLHAAMTNTRDVMLLGSSRLRRGAERLEVEQRSAEEMFVDIEGKRRGLMDKEEKLRAEMQMIETERNQELKEEEIEEMIWKEEEETAREEQTRQQQQINGLITELTSKLAQNRSLSSQMVQGEQSLQSELSALEEKSRVSLHLLEHVTKEKADLSLSSQQKISDAKFTHRRQLEQMLASKNKEVERDLHELELLAISKEREVIHRSPCIAADPRDQLETMRDEQARMKRDIESLRSPHTFRSSTTTSQKQSTFRGELPPQTTKRPIDQRVDEETPTATVRTIRSVPANSEHRIKRLLELSSNLLNQDGELN</sequence>
<dbReference type="InParanoid" id="A0A2P6NBX1"/>
<evidence type="ECO:0000256" key="2">
    <source>
        <dbReference type="SAM" id="MobiDB-lite"/>
    </source>
</evidence>
<organism evidence="3 4">
    <name type="scientific">Planoprotostelium fungivorum</name>
    <dbReference type="NCBI Taxonomy" id="1890364"/>
    <lineage>
        <taxon>Eukaryota</taxon>
        <taxon>Amoebozoa</taxon>
        <taxon>Evosea</taxon>
        <taxon>Variosea</taxon>
        <taxon>Cavosteliida</taxon>
        <taxon>Cavosteliaceae</taxon>
        <taxon>Planoprotostelium</taxon>
    </lineage>
</organism>
<proteinExistence type="predicted"/>
<evidence type="ECO:0000256" key="1">
    <source>
        <dbReference type="SAM" id="Coils"/>
    </source>
</evidence>
<feature type="coiled-coil region" evidence="1">
    <location>
        <begin position="222"/>
        <end position="267"/>
    </location>
</feature>
<dbReference type="EMBL" id="MDYQ01000124">
    <property type="protein sequence ID" value="PRP81459.1"/>
    <property type="molecule type" value="Genomic_DNA"/>
</dbReference>
<dbReference type="AlphaFoldDB" id="A0A2P6NBX1"/>
<protein>
    <submittedName>
        <fullName evidence="3">Uncharacterized protein</fullName>
    </submittedName>
</protein>
<comment type="caution">
    <text evidence="3">The sequence shown here is derived from an EMBL/GenBank/DDBJ whole genome shotgun (WGS) entry which is preliminary data.</text>
</comment>
<name>A0A2P6NBX1_9EUKA</name>
<dbReference type="Proteomes" id="UP000241769">
    <property type="component" value="Unassembled WGS sequence"/>
</dbReference>
<reference evidence="3 4" key="1">
    <citation type="journal article" date="2018" name="Genome Biol. Evol.">
        <title>Multiple Roots of Fruiting Body Formation in Amoebozoa.</title>
        <authorList>
            <person name="Hillmann F."/>
            <person name="Forbes G."/>
            <person name="Novohradska S."/>
            <person name="Ferling I."/>
            <person name="Riege K."/>
            <person name="Groth M."/>
            <person name="Westermann M."/>
            <person name="Marz M."/>
            <person name="Spaller T."/>
            <person name="Winckler T."/>
            <person name="Schaap P."/>
            <person name="Glockner G."/>
        </authorList>
    </citation>
    <scope>NUCLEOTIDE SEQUENCE [LARGE SCALE GENOMIC DNA]</scope>
    <source>
        <strain evidence="3 4">Jena</strain>
    </source>
</reference>
<gene>
    <name evidence="3" type="ORF">PROFUN_10989</name>
</gene>
<evidence type="ECO:0000313" key="4">
    <source>
        <dbReference type="Proteomes" id="UP000241769"/>
    </source>
</evidence>
<evidence type="ECO:0000313" key="3">
    <source>
        <dbReference type="EMBL" id="PRP81459.1"/>
    </source>
</evidence>
<feature type="coiled-coil region" evidence="1">
    <location>
        <begin position="347"/>
        <end position="378"/>
    </location>
</feature>
<keyword evidence="4" id="KW-1185">Reference proteome</keyword>
<feature type="compositionally biased region" description="Low complexity" evidence="2">
    <location>
        <begin position="416"/>
        <end position="431"/>
    </location>
</feature>
<accession>A0A2P6NBX1</accession>